<dbReference type="Gene3D" id="3.40.50.1110">
    <property type="entry name" value="SGNH hydrolase"/>
    <property type="match status" value="1"/>
</dbReference>
<dbReference type="InterPro" id="IPR036514">
    <property type="entry name" value="SGNH_hydro_sf"/>
</dbReference>
<feature type="region of interest" description="Disordered" evidence="1">
    <location>
        <begin position="1"/>
        <end position="24"/>
    </location>
</feature>
<dbReference type="AlphaFoldDB" id="W3WRL4"/>
<dbReference type="STRING" id="1229662.W3WRL4"/>
<evidence type="ECO:0000259" key="2">
    <source>
        <dbReference type="Pfam" id="PF13472"/>
    </source>
</evidence>
<evidence type="ECO:0000313" key="3">
    <source>
        <dbReference type="EMBL" id="ETS76498.1"/>
    </source>
</evidence>
<evidence type="ECO:0000313" key="4">
    <source>
        <dbReference type="Proteomes" id="UP000030651"/>
    </source>
</evidence>
<organism evidence="3 4">
    <name type="scientific">Pestalotiopsis fici (strain W106-1 / CGMCC3.15140)</name>
    <dbReference type="NCBI Taxonomy" id="1229662"/>
    <lineage>
        <taxon>Eukaryota</taxon>
        <taxon>Fungi</taxon>
        <taxon>Dikarya</taxon>
        <taxon>Ascomycota</taxon>
        <taxon>Pezizomycotina</taxon>
        <taxon>Sordariomycetes</taxon>
        <taxon>Xylariomycetidae</taxon>
        <taxon>Amphisphaeriales</taxon>
        <taxon>Sporocadaceae</taxon>
        <taxon>Pestalotiopsis</taxon>
    </lineage>
</organism>
<dbReference type="HOGENOM" id="CLU_089681_0_0_1"/>
<feature type="domain" description="SGNH hydrolase-type esterase" evidence="2">
    <location>
        <begin position="59"/>
        <end position="254"/>
    </location>
</feature>
<keyword evidence="4" id="KW-1185">Reference proteome</keyword>
<dbReference type="InterPro" id="IPR013830">
    <property type="entry name" value="SGNH_hydro"/>
</dbReference>
<dbReference type="InParanoid" id="W3WRL4"/>
<name>W3WRL4_PESFW</name>
<feature type="compositionally biased region" description="Polar residues" evidence="1">
    <location>
        <begin position="14"/>
        <end position="24"/>
    </location>
</feature>
<dbReference type="KEGG" id="pfy:PFICI_11885"/>
<proteinExistence type="predicted"/>
<gene>
    <name evidence="3" type="ORF">PFICI_11885</name>
</gene>
<accession>W3WRL4</accession>
<dbReference type="Pfam" id="PF13472">
    <property type="entry name" value="Lipase_GDSL_2"/>
    <property type="match status" value="1"/>
</dbReference>
<dbReference type="OMA" id="MYIHMGS"/>
<dbReference type="EMBL" id="KI912117">
    <property type="protein sequence ID" value="ETS76498.1"/>
    <property type="molecule type" value="Genomic_DNA"/>
</dbReference>
<dbReference type="eggNOG" id="ENOG502SR3S">
    <property type="taxonomic scope" value="Eukaryota"/>
</dbReference>
<reference evidence="4" key="1">
    <citation type="journal article" date="2015" name="BMC Genomics">
        <title>Genomic and transcriptomic analysis of the endophytic fungus Pestalotiopsis fici reveals its lifestyle and high potential for synthesis of natural products.</title>
        <authorList>
            <person name="Wang X."/>
            <person name="Zhang X."/>
            <person name="Liu L."/>
            <person name="Xiang M."/>
            <person name="Wang W."/>
            <person name="Sun X."/>
            <person name="Che Y."/>
            <person name="Guo L."/>
            <person name="Liu G."/>
            <person name="Guo L."/>
            <person name="Wang C."/>
            <person name="Yin W.B."/>
            <person name="Stadler M."/>
            <person name="Zhang X."/>
            <person name="Liu X."/>
        </authorList>
    </citation>
    <scope>NUCLEOTIDE SEQUENCE [LARGE SCALE GENOMIC DNA]</scope>
    <source>
        <strain evidence="4">W106-1 / CGMCC3.15140</strain>
    </source>
</reference>
<dbReference type="OrthoDB" id="505607at2759"/>
<evidence type="ECO:0000256" key="1">
    <source>
        <dbReference type="SAM" id="MobiDB-lite"/>
    </source>
</evidence>
<dbReference type="SUPFAM" id="SSF52266">
    <property type="entry name" value="SGNH hydrolase"/>
    <property type="match status" value="1"/>
</dbReference>
<dbReference type="RefSeq" id="XP_007838657.1">
    <property type="nucleotide sequence ID" value="XM_007840466.1"/>
</dbReference>
<sequence length="268" mass="30169">MASPNAALSADAQAHSSPSSKRMSIQRYSKFKERSFITSKNEHIPLLESLSQSPRIVLLGDSMIERMQTTGQCTSLEPWPSASLLDDAHLESERTKECPYQRLEGVFYAGVGGDKYENILYRLYGDEERQLPGLVDALRPPDIKLWFIHAGTNNLHPKRGLPAASVEVLRLVLETILAISASETRILLSGLFYRADVADQLVDEANTKLEDLVASINDDAKTEPRLFFIRAPDSVRIEVDLEDHVHLNAKGYRLWFEYLLPKLAIYSI</sequence>
<dbReference type="Proteomes" id="UP000030651">
    <property type="component" value="Unassembled WGS sequence"/>
</dbReference>
<protein>
    <recommendedName>
        <fullName evidence="2">SGNH hydrolase-type esterase domain-containing protein</fullName>
    </recommendedName>
</protein>
<dbReference type="GeneID" id="19276898"/>